<dbReference type="InterPro" id="IPR047048">
    <property type="entry name" value="TlyA"/>
</dbReference>
<reference evidence="5 6" key="1">
    <citation type="journal article" date="2019" name="Int. J. Syst. Evol. Microbiol.">
        <title>The Global Catalogue of Microorganisms (GCM) 10K type strain sequencing project: providing services to taxonomists for standard genome sequencing and annotation.</title>
        <authorList>
            <consortium name="The Broad Institute Genomics Platform"/>
            <consortium name="The Broad Institute Genome Sequencing Center for Infectious Disease"/>
            <person name="Wu L."/>
            <person name="Ma J."/>
        </authorList>
    </citation>
    <scope>NUCLEOTIDE SEQUENCE [LARGE SCALE GENOMIC DNA]</scope>
    <source>
        <strain evidence="5 6">JCM 15591</strain>
    </source>
</reference>
<gene>
    <name evidence="5" type="primary">tlyA</name>
    <name evidence="5" type="ORF">GCM10009810_18200</name>
</gene>
<name>A0ABN2KLN9_9MICO</name>
<dbReference type="Pfam" id="PF01479">
    <property type="entry name" value="S4"/>
    <property type="match status" value="1"/>
</dbReference>
<evidence type="ECO:0000256" key="3">
    <source>
        <dbReference type="PROSITE-ProRule" id="PRU00182"/>
    </source>
</evidence>
<dbReference type="Proteomes" id="UP001501475">
    <property type="component" value="Unassembled WGS sequence"/>
</dbReference>
<accession>A0ABN2KLN9</accession>
<protein>
    <submittedName>
        <fullName evidence="5">16S/23S rRNA (Cytidine-2'-O)-methyltransferase TlyA</fullName>
    </submittedName>
</protein>
<dbReference type="SMART" id="SM00363">
    <property type="entry name" value="S4"/>
    <property type="match status" value="1"/>
</dbReference>
<dbReference type="NCBIfam" id="TIGR00478">
    <property type="entry name" value="tly"/>
    <property type="match status" value="1"/>
</dbReference>
<keyword evidence="6" id="KW-1185">Reference proteome</keyword>
<feature type="domain" description="RNA-binding S4" evidence="4">
    <location>
        <begin position="16"/>
        <end position="77"/>
    </location>
</feature>
<dbReference type="SUPFAM" id="SSF55174">
    <property type="entry name" value="Alpha-L RNA-binding motif"/>
    <property type="match status" value="1"/>
</dbReference>
<proteinExistence type="inferred from homology"/>
<dbReference type="SUPFAM" id="SSF53335">
    <property type="entry name" value="S-adenosyl-L-methionine-dependent methyltransferases"/>
    <property type="match status" value="1"/>
</dbReference>
<comment type="similarity">
    <text evidence="2">Belongs to the TlyA family.</text>
</comment>
<dbReference type="Pfam" id="PF01728">
    <property type="entry name" value="FtsJ"/>
    <property type="match status" value="1"/>
</dbReference>
<dbReference type="InterPro" id="IPR036986">
    <property type="entry name" value="S4_RNA-bd_sf"/>
</dbReference>
<dbReference type="PANTHER" id="PTHR32319">
    <property type="entry name" value="BACTERIAL HEMOLYSIN-LIKE PROTEIN"/>
    <property type="match status" value="1"/>
</dbReference>
<evidence type="ECO:0000313" key="6">
    <source>
        <dbReference type="Proteomes" id="UP001501475"/>
    </source>
</evidence>
<sequence>MTEPDTGADEGSAPAQRLDVELVRRGRARSRGHARDLITRGAVQVNGIPALKPAQPVTAGDDLDVTDAHRWVGRGAEKLDGALTAYGLDVRGRRALDVGASTGGFTQVLLERGAREVVALDVGHGQLVPQLRDDPRVRELSGTSVRGLTEPMIGGPVDLVVVDLSFISLTVVLDDIARVCAADADVILLVKPQFEVGRGRLGKKGVVTAPTDRAMAIRNVGRVAEVAGFALRTLVASGTLGSHGNREYLLWVAVSEVVGGSWQARDELIDRAVR</sequence>
<dbReference type="InterPro" id="IPR004538">
    <property type="entry name" value="Hemolysin_A/TlyA"/>
</dbReference>
<dbReference type="InterPro" id="IPR002942">
    <property type="entry name" value="S4_RNA-bd"/>
</dbReference>
<dbReference type="PROSITE" id="PS50889">
    <property type="entry name" value="S4"/>
    <property type="match status" value="1"/>
</dbReference>
<dbReference type="Gene3D" id="3.40.50.150">
    <property type="entry name" value="Vaccinia Virus protein VP39"/>
    <property type="match status" value="1"/>
</dbReference>
<dbReference type="CDD" id="cd02440">
    <property type="entry name" value="AdoMet_MTases"/>
    <property type="match status" value="1"/>
</dbReference>
<comment type="caution">
    <text evidence="5">The sequence shown here is derived from an EMBL/GenBank/DDBJ whole genome shotgun (WGS) entry which is preliminary data.</text>
</comment>
<evidence type="ECO:0000259" key="4">
    <source>
        <dbReference type="SMART" id="SM00363"/>
    </source>
</evidence>
<dbReference type="PANTHER" id="PTHR32319:SF0">
    <property type="entry name" value="BACTERIAL HEMOLYSIN-LIKE PROTEIN"/>
    <property type="match status" value="1"/>
</dbReference>
<organism evidence="5 6">
    <name type="scientific">Nostocoides vanveenii</name>
    <dbReference type="NCBI Taxonomy" id="330835"/>
    <lineage>
        <taxon>Bacteria</taxon>
        <taxon>Bacillati</taxon>
        <taxon>Actinomycetota</taxon>
        <taxon>Actinomycetes</taxon>
        <taxon>Micrococcales</taxon>
        <taxon>Intrasporangiaceae</taxon>
        <taxon>Nostocoides</taxon>
    </lineage>
</organism>
<dbReference type="InterPro" id="IPR002877">
    <property type="entry name" value="RNA_MeTrfase_FtsJ_dom"/>
</dbReference>
<dbReference type="PIRSF" id="PIRSF005578">
    <property type="entry name" value="TlyA"/>
    <property type="match status" value="1"/>
</dbReference>
<dbReference type="RefSeq" id="WP_344065106.1">
    <property type="nucleotide sequence ID" value="NZ_BAAAPN010000045.1"/>
</dbReference>
<keyword evidence="1 3" id="KW-0694">RNA-binding</keyword>
<dbReference type="EMBL" id="BAAAPN010000045">
    <property type="protein sequence ID" value="GAA1759047.1"/>
    <property type="molecule type" value="Genomic_DNA"/>
</dbReference>
<dbReference type="InterPro" id="IPR029063">
    <property type="entry name" value="SAM-dependent_MTases_sf"/>
</dbReference>
<dbReference type="Gene3D" id="3.10.290.10">
    <property type="entry name" value="RNA-binding S4 domain"/>
    <property type="match status" value="1"/>
</dbReference>
<evidence type="ECO:0000313" key="5">
    <source>
        <dbReference type="EMBL" id="GAA1759047.1"/>
    </source>
</evidence>
<evidence type="ECO:0000256" key="1">
    <source>
        <dbReference type="ARBA" id="ARBA00022884"/>
    </source>
</evidence>
<dbReference type="CDD" id="cd00165">
    <property type="entry name" value="S4"/>
    <property type="match status" value="1"/>
</dbReference>
<evidence type="ECO:0000256" key="2">
    <source>
        <dbReference type="ARBA" id="ARBA00029460"/>
    </source>
</evidence>